<dbReference type="Proteomes" id="UP000005240">
    <property type="component" value="Unassembled WGS sequence"/>
</dbReference>
<proteinExistence type="predicted"/>
<protein>
    <recommendedName>
        <fullName evidence="5">Retrotransposon gag domain-containing protein</fullName>
    </recommendedName>
</protein>
<reference evidence="3" key="4">
    <citation type="submission" date="2025-05" db="UniProtKB">
        <authorList>
            <consortium name="EnsemblFungi"/>
        </authorList>
    </citation>
    <scope>IDENTIFICATION</scope>
    <source>
        <strain evidence="3">isolate 1-1 / race 1 (BBBD)</strain>
    </source>
</reference>
<reference evidence="3 4" key="3">
    <citation type="journal article" date="2017" name="G3 (Bethesda)">
        <title>Comparative analysis highlights variable genome content of wheat rusts and divergence of the mating loci.</title>
        <authorList>
            <person name="Cuomo C.A."/>
            <person name="Bakkeren G."/>
            <person name="Khalil H.B."/>
            <person name="Panwar V."/>
            <person name="Joly D."/>
            <person name="Linning R."/>
            <person name="Sakthikumar S."/>
            <person name="Song X."/>
            <person name="Adiconis X."/>
            <person name="Fan L."/>
            <person name="Goldberg J.M."/>
            <person name="Levin J.Z."/>
            <person name="Young S."/>
            <person name="Zeng Q."/>
            <person name="Anikster Y."/>
            <person name="Bruce M."/>
            <person name="Wang M."/>
            <person name="Yin C."/>
            <person name="McCallum B."/>
            <person name="Szabo L.J."/>
            <person name="Hulbert S."/>
            <person name="Chen X."/>
            <person name="Fellers J.P."/>
        </authorList>
    </citation>
    <scope>NUCLEOTIDE SEQUENCE</scope>
    <source>
        <strain evidence="4">Isolate 1-1 / race 1 (BBBD)</strain>
        <strain evidence="3">isolate 1-1 / race 1 (BBBD)</strain>
    </source>
</reference>
<feature type="non-terminal residue" evidence="2">
    <location>
        <position position="313"/>
    </location>
</feature>
<organism evidence="2">
    <name type="scientific">Puccinia triticina (isolate 1-1 / race 1 (BBBD))</name>
    <name type="common">Brown leaf rust fungus</name>
    <dbReference type="NCBI Taxonomy" id="630390"/>
    <lineage>
        <taxon>Eukaryota</taxon>
        <taxon>Fungi</taxon>
        <taxon>Dikarya</taxon>
        <taxon>Basidiomycota</taxon>
        <taxon>Pucciniomycotina</taxon>
        <taxon>Pucciniomycetes</taxon>
        <taxon>Pucciniales</taxon>
        <taxon>Pucciniaceae</taxon>
        <taxon>Puccinia</taxon>
    </lineage>
</organism>
<dbReference type="EMBL" id="ADAS02001352">
    <property type="protein sequence ID" value="OAV86277.1"/>
    <property type="molecule type" value="Genomic_DNA"/>
</dbReference>
<name>A0A180G0U8_PUCT1</name>
<keyword evidence="1" id="KW-0175">Coiled coil</keyword>
<evidence type="ECO:0000313" key="4">
    <source>
        <dbReference type="Proteomes" id="UP000005240"/>
    </source>
</evidence>
<evidence type="ECO:0000313" key="3">
    <source>
        <dbReference type="EnsemblFungi" id="PTTG_29988-t43_1-p1"/>
    </source>
</evidence>
<dbReference type="EnsemblFungi" id="PTTG_29988-t43_1">
    <property type="protein sequence ID" value="PTTG_29988-t43_1-p1"/>
    <property type="gene ID" value="PTTG_29988"/>
</dbReference>
<evidence type="ECO:0008006" key="5">
    <source>
        <dbReference type="Google" id="ProtNLM"/>
    </source>
</evidence>
<dbReference type="VEuPathDB" id="FungiDB:PTTG_29988"/>
<reference evidence="2" key="1">
    <citation type="submission" date="2009-11" db="EMBL/GenBank/DDBJ databases">
        <authorList>
            <consortium name="The Broad Institute Genome Sequencing Platform"/>
            <person name="Ward D."/>
            <person name="Feldgarden M."/>
            <person name="Earl A."/>
            <person name="Young S.K."/>
            <person name="Zeng Q."/>
            <person name="Koehrsen M."/>
            <person name="Alvarado L."/>
            <person name="Berlin A."/>
            <person name="Bochicchio J."/>
            <person name="Borenstein D."/>
            <person name="Chapman S.B."/>
            <person name="Chen Z."/>
            <person name="Engels R."/>
            <person name="Freedman E."/>
            <person name="Gellesch M."/>
            <person name="Goldberg J."/>
            <person name="Griggs A."/>
            <person name="Gujja S."/>
            <person name="Heilman E."/>
            <person name="Heiman D."/>
            <person name="Hepburn T."/>
            <person name="Howarth C."/>
            <person name="Jen D."/>
            <person name="Larson L."/>
            <person name="Lewis B."/>
            <person name="Mehta T."/>
            <person name="Park D."/>
            <person name="Pearson M."/>
            <person name="Roberts A."/>
            <person name="Saif S."/>
            <person name="Shea T."/>
            <person name="Shenoy N."/>
            <person name="Sisk P."/>
            <person name="Stolte C."/>
            <person name="Sykes S."/>
            <person name="Thomson T."/>
            <person name="Walk T."/>
            <person name="White J."/>
            <person name="Yandava C."/>
            <person name="Izard J."/>
            <person name="Baranova O.V."/>
            <person name="Blanton J.M."/>
            <person name="Tanner A.C."/>
            <person name="Dewhirst F.E."/>
            <person name="Haas B."/>
            <person name="Nusbaum C."/>
            <person name="Birren B."/>
        </authorList>
    </citation>
    <scope>NUCLEOTIDE SEQUENCE [LARGE SCALE GENOMIC DNA]</scope>
    <source>
        <strain evidence="2">1-1 BBBD Race 1</strain>
    </source>
</reference>
<sequence>MTTRRANEPLLPAADPEEILHAARRRARLDALRTNPNPISVPLTPSPTLDATTQVLPHVPMADPNPPAQETGEMSIADCFKALMAIQKTTALQLQTVQQQAEQAQARAEEQRRSYREQTKALEKAILSSSIKREASISPSAPADDRIDLAKFRTSDGPCFKGPIQEAELFLTWMRSVSIFFLTKGIKHSDDKILVLGSLIDDTILLAFYKSESPKFIGKTWDEFKSRLFGFCLPEDWRADVCQSIVCLEMSNTKSFQEYSNQACTLQSLINFDMIIFDNFSIAEFVVLGLPHALRVKVKDFQLLKQKPFNYGD</sequence>
<evidence type="ECO:0000313" key="2">
    <source>
        <dbReference type="EMBL" id="OAV86277.1"/>
    </source>
</evidence>
<dbReference type="AlphaFoldDB" id="A0A180G0U8"/>
<reference evidence="2" key="2">
    <citation type="submission" date="2016-05" db="EMBL/GenBank/DDBJ databases">
        <title>Comparative analysis highlights variable genome content of wheat rusts and divergence of the mating loci.</title>
        <authorList>
            <person name="Cuomo C.A."/>
            <person name="Bakkeren G."/>
            <person name="Szabo L."/>
            <person name="Khalil H."/>
            <person name="Joly D."/>
            <person name="Goldberg J."/>
            <person name="Young S."/>
            <person name="Zeng Q."/>
            <person name="Fellers J."/>
        </authorList>
    </citation>
    <scope>NUCLEOTIDE SEQUENCE [LARGE SCALE GENOMIC DNA]</scope>
    <source>
        <strain evidence="2">1-1 BBBD Race 1</strain>
    </source>
</reference>
<gene>
    <name evidence="2" type="ORF">PTTG_29988</name>
</gene>
<feature type="coiled-coil region" evidence="1">
    <location>
        <begin position="91"/>
        <end position="125"/>
    </location>
</feature>
<keyword evidence="4" id="KW-1185">Reference proteome</keyword>
<evidence type="ECO:0000256" key="1">
    <source>
        <dbReference type="SAM" id="Coils"/>
    </source>
</evidence>
<accession>A0A180G0U8</accession>